<dbReference type="InterPro" id="IPR004872">
    <property type="entry name" value="Lipoprotein_NlpA"/>
</dbReference>
<evidence type="ECO:0000256" key="7">
    <source>
        <dbReference type="PIRSR" id="PIRSR002854-1"/>
    </source>
</evidence>
<evidence type="ECO:0000256" key="6">
    <source>
        <dbReference type="PIRNR" id="PIRNR002854"/>
    </source>
</evidence>
<dbReference type="PIRSF" id="PIRSF002854">
    <property type="entry name" value="MetQ"/>
    <property type="match status" value="1"/>
</dbReference>
<proteinExistence type="inferred from homology"/>
<dbReference type="GO" id="GO:0016020">
    <property type="term" value="C:membrane"/>
    <property type="evidence" value="ECO:0007669"/>
    <property type="project" value="UniProtKB-SubCell"/>
</dbReference>
<dbReference type="PANTHER" id="PTHR30429">
    <property type="entry name" value="D-METHIONINE-BINDING LIPOPROTEIN METQ"/>
    <property type="match status" value="1"/>
</dbReference>
<evidence type="ECO:0000313" key="9">
    <source>
        <dbReference type="EMBL" id="GEN88869.1"/>
    </source>
</evidence>
<dbReference type="SUPFAM" id="SSF53850">
    <property type="entry name" value="Periplasmic binding protein-like II"/>
    <property type="match status" value="1"/>
</dbReference>
<dbReference type="AlphaFoldDB" id="A0A511ZNA6"/>
<accession>A0A511ZNA6</accession>
<keyword evidence="5 6" id="KW-0449">Lipoprotein</keyword>
<evidence type="ECO:0000256" key="3">
    <source>
        <dbReference type="ARBA" id="ARBA00023136"/>
    </source>
</evidence>
<comment type="subcellular location">
    <subcellularLocation>
        <location evidence="1">Membrane</location>
        <topology evidence="1">Lipid-anchor</topology>
    </subcellularLocation>
</comment>
<feature type="lipid moiety-binding region" description="S-diacylglycerol cysteine" evidence="7">
    <location>
        <position position="19"/>
    </location>
</feature>
<protein>
    <recommendedName>
        <fullName evidence="6">Lipoprotein</fullName>
    </recommendedName>
</protein>
<keyword evidence="2 8" id="KW-0732">Signal</keyword>
<keyword evidence="4" id="KW-0564">Palmitate</keyword>
<evidence type="ECO:0000256" key="4">
    <source>
        <dbReference type="ARBA" id="ARBA00023139"/>
    </source>
</evidence>
<keyword evidence="3" id="KW-0472">Membrane</keyword>
<dbReference type="OrthoDB" id="9812878at2"/>
<reference evidence="9 10" key="1">
    <citation type="submission" date="2019-07" db="EMBL/GenBank/DDBJ databases">
        <title>Whole genome shotgun sequence of Oceanobacillus sojae NBRC 105379.</title>
        <authorList>
            <person name="Hosoyama A."/>
            <person name="Uohara A."/>
            <person name="Ohji S."/>
            <person name="Ichikawa N."/>
        </authorList>
    </citation>
    <scope>NUCLEOTIDE SEQUENCE [LARGE SCALE GENOMIC DNA]</scope>
    <source>
        <strain evidence="9 10">NBRC 105379</strain>
    </source>
</reference>
<name>A0A511ZNA6_9BACI</name>
<feature type="signal peptide" evidence="8">
    <location>
        <begin position="1"/>
        <end position="20"/>
    </location>
</feature>
<dbReference type="CDD" id="cd13526">
    <property type="entry name" value="PBP2_lipoprotein_MetQ_like"/>
    <property type="match status" value="1"/>
</dbReference>
<evidence type="ECO:0000313" key="10">
    <source>
        <dbReference type="Proteomes" id="UP000321558"/>
    </source>
</evidence>
<evidence type="ECO:0000256" key="8">
    <source>
        <dbReference type="SAM" id="SignalP"/>
    </source>
</evidence>
<comment type="caution">
    <text evidence="9">The sequence shown here is derived from an EMBL/GenBank/DDBJ whole genome shotgun (WGS) entry which is preliminary data.</text>
</comment>
<evidence type="ECO:0000256" key="2">
    <source>
        <dbReference type="ARBA" id="ARBA00022729"/>
    </source>
</evidence>
<dbReference type="Gene3D" id="3.40.190.10">
    <property type="entry name" value="Periplasmic binding protein-like II"/>
    <property type="match status" value="2"/>
</dbReference>
<dbReference type="PANTHER" id="PTHR30429:SF1">
    <property type="entry name" value="D-METHIONINE-BINDING LIPOPROTEIN METQ-RELATED"/>
    <property type="match status" value="1"/>
</dbReference>
<comment type="similarity">
    <text evidence="6">Belongs to the nlpA lipoprotein family.</text>
</comment>
<organism evidence="9 10">
    <name type="scientific">Oceanobacillus sojae</name>
    <dbReference type="NCBI Taxonomy" id="582851"/>
    <lineage>
        <taxon>Bacteria</taxon>
        <taxon>Bacillati</taxon>
        <taxon>Bacillota</taxon>
        <taxon>Bacilli</taxon>
        <taxon>Bacillales</taxon>
        <taxon>Bacillaceae</taxon>
        <taxon>Oceanobacillus</taxon>
    </lineage>
</organism>
<dbReference type="EMBL" id="BJYM01000016">
    <property type="protein sequence ID" value="GEN88869.1"/>
    <property type="molecule type" value="Genomic_DNA"/>
</dbReference>
<gene>
    <name evidence="9" type="ORF">OSO01_36080</name>
</gene>
<feature type="chain" id="PRO_5038393534" description="Lipoprotein" evidence="8">
    <location>
        <begin position="21"/>
        <end position="271"/>
    </location>
</feature>
<dbReference type="Pfam" id="PF03180">
    <property type="entry name" value="Lipoprotein_9"/>
    <property type="match status" value="1"/>
</dbReference>
<evidence type="ECO:0000256" key="5">
    <source>
        <dbReference type="ARBA" id="ARBA00023288"/>
    </source>
</evidence>
<sequence length="271" mass="29395">MKKYLLSITALLLVFLAACGGDDESGSESDLLEDGVLTVGVTAGPHEEIVEKIAEIAAEDDLEIKTVVFSDYVMPNVSLDEGDIDISSFQTEPFMDSMVEERGLDIVKVADTVTFPMGVYSESVDSLEDIPDGATLGLPGDPTNSGRALLLFEQAGLIKLEEGLGVNATVNDVVENPKNLELLELDSAQIPRQLGEVDAAAINSNFAIEADLSPKDDSIFIEQDSTFVNLIATRTENKDDEVVQQFIDLYHTDEVKEFIEENFDGSVVPGW</sequence>
<dbReference type="RefSeq" id="WP_147211764.1">
    <property type="nucleotide sequence ID" value="NZ_BJYM01000016.1"/>
</dbReference>
<dbReference type="PROSITE" id="PS51257">
    <property type="entry name" value="PROKAR_LIPOPROTEIN"/>
    <property type="match status" value="1"/>
</dbReference>
<dbReference type="Proteomes" id="UP000321558">
    <property type="component" value="Unassembled WGS sequence"/>
</dbReference>
<keyword evidence="10" id="KW-1185">Reference proteome</keyword>
<evidence type="ECO:0000256" key="1">
    <source>
        <dbReference type="ARBA" id="ARBA00004635"/>
    </source>
</evidence>
<dbReference type="STRING" id="582851.GCA_900162665_01684"/>